<gene>
    <name evidence="2" type="ORF">V6N11_048149</name>
</gene>
<evidence type="ECO:0000313" key="2">
    <source>
        <dbReference type="EMBL" id="KAK8488777.1"/>
    </source>
</evidence>
<accession>A0ABR2A7R3</accession>
<feature type="compositionally biased region" description="Polar residues" evidence="1">
    <location>
        <begin position="9"/>
        <end position="25"/>
    </location>
</feature>
<dbReference type="Proteomes" id="UP001396334">
    <property type="component" value="Unassembled WGS sequence"/>
</dbReference>
<reference evidence="2 3" key="1">
    <citation type="journal article" date="2024" name="G3 (Bethesda)">
        <title>Genome assembly of Hibiscus sabdariffa L. provides insights into metabolisms of medicinal natural products.</title>
        <authorList>
            <person name="Kim T."/>
        </authorList>
    </citation>
    <scope>NUCLEOTIDE SEQUENCE [LARGE SCALE GENOMIC DNA]</scope>
    <source>
        <strain evidence="2">TK-2024</strain>
        <tissue evidence="2">Old leaves</tissue>
    </source>
</reference>
<organism evidence="2 3">
    <name type="scientific">Hibiscus sabdariffa</name>
    <name type="common">roselle</name>
    <dbReference type="NCBI Taxonomy" id="183260"/>
    <lineage>
        <taxon>Eukaryota</taxon>
        <taxon>Viridiplantae</taxon>
        <taxon>Streptophyta</taxon>
        <taxon>Embryophyta</taxon>
        <taxon>Tracheophyta</taxon>
        <taxon>Spermatophyta</taxon>
        <taxon>Magnoliopsida</taxon>
        <taxon>eudicotyledons</taxon>
        <taxon>Gunneridae</taxon>
        <taxon>Pentapetalae</taxon>
        <taxon>rosids</taxon>
        <taxon>malvids</taxon>
        <taxon>Malvales</taxon>
        <taxon>Malvaceae</taxon>
        <taxon>Malvoideae</taxon>
        <taxon>Hibiscus</taxon>
    </lineage>
</organism>
<protein>
    <submittedName>
        <fullName evidence="2">Uncharacterized protein</fullName>
    </submittedName>
</protein>
<feature type="region of interest" description="Disordered" evidence="1">
    <location>
        <begin position="1"/>
        <end position="27"/>
    </location>
</feature>
<evidence type="ECO:0000313" key="3">
    <source>
        <dbReference type="Proteomes" id="UP001396334"/>
    </source>
</evidence>
<dbReference type="EMBL" id="JBBPBN010000337">
    <property type="protein sequence ID" value="KAK8488777.1"/>
    <property type="molecule type" value="Genomic_DNA"/>
</dbReference>
<keyword evidence="3" id="KW-1185">Reference proteome</keyword>
<proteinExistence type="predicted"/>
<name>A0ABR2A7R3_9ROSI</name>
<evidence type="ECO:0000256" key="1">
    <source>
        <dbReference type="SAM" id="MobiDB-lite"/>
    </source>
</evidence>
<comment type="caution">
    <text evidence="2">The sequence shown here is derived from an EMBL/GenBank/DDBJ whole genome shotgun (WGS) entry which is preliminary data.</text>
</comment>
<sequence>MDVVMMRSKMSQPTYHPRSEQSQLKDASMTPPLGLHDIDLCSSYGLDFLCTDFPITPREAHSRHYFILTCIEHSNELFLIFKIMRQRHGSTSLITYNIVAAVEIEGT</sequence>